<dbReference type="Pfam" id="PF00394">
    <property type="entry name" value="Cu-oxidase"/>
    <property type="match status" value="1"/>
</dbReference>
<dbReference type="PROSITE" id="PS00080">
    <property type="entry name" value="MULTICOPPER_OXIDASE2"/>
    <property type="match status" value="1"/>
</dbReference>
<accession>A0A285N485</accession>
<dbReference type="EMBL" id="OBEJ01000001">
    <property type="protein sequence ID" value="SNZ03637.1"/>
    <property type="molecule type" value="Genomic_DNA"/>
</dbReference>
<keyword evidence="8" id="KW-0946">Virion</keyword>
<dbReference type="GO" id="GO:0016491">
    <property type="term" value="F:oxidoreductase activity"/>
    <property type="evidence" value="ECO:0007669"/>
    <property type="project" value="UniProtKB-KW"/>
</dbReference>
<keyword evidence="3" id="KW-0186">Copper</keyword>
<dbReference type="CDD" id="cd13861">
    <property type="entry name" value="CuRO_1_CumA_like"/>
    <property type="match status" value="1"/>
</dbReference>
<dbReference type="AlphaFoldDB" id="A0A285N485"/>
<dbReference type="GO" id="GO:0051301">
    <property type="term" value="P:cell division"/>
    <property type="evidence" value="ECO:0007669"/>
    <property type="project" value="UniProtKB-KW"/>
</dbReference>
<dbReference type="Pfam" id="PF07732">
    <property type="entry name" value="Cu-oxidase_3"/>
    <property type="match status" value="1"/>
</dbReference>
<evidence type="ECO:0000313" key="9">
    <source>
        <dbReference type="Proteomes" id="UP000219453"/>
    </source>
</evidence>
<evidence type="ECO:0000256" key="3">
    <source>
        <dbReference type="ARBA" id="ARBA00023008"/>
    </source>
</evidence>
<keyword evidence="9" id="KW-1185">Reference proteome</keyword>
<dbReference type="SUPFAM" id="SSF49503">
    <property type="entry name" value="Cupredoxins"/>
    <property type="match status" value="3"/>
</dbReference>
<dbReference type="OrthoDB" id="247881at2157"/>
<dbReference type="InterPro" id="IPR011706">
    <property type="entry name" value="Cu-oxidase_C"/>
</dbReference>
<evidence type="ECO:0000256" key="2">
    <source>
        <dbReference type="ARBA" id="ARBA00023002"/>
    </source>
</evidence>
<dbReference type="InterPro" id="IPR002355">
    <property type="entry name" value="Cu_oxidase_Cu_BS"/>
</dbReference>
<dbReference type="InterPro" id="IPR006311">
    <property type="entry name" value="TAT_signal"/>
</dbReference>
<feature type="domain" description="Plastocyanin-like" evidence="5">
    <location>
        <begin position="250"/>
        <end position="358"/>
    </location>
</feature>
<proteinExistence type="predicted"/>
<dbReference type="RefSeq" id="WP_218839108.1">
    <property type="nucleotide sequence ID" value="NZ_OBEJ01000001.1"/>
</dbReference>
<evidence type="ECO:0000259" key="7">
    <source>
        <dbReference type="Pfam" id="PF07732"/>
    </source>
</evidence>
<evidence type="ECO:0000313" key="8">
    <source>
        <dbReference type="EMBL" id="SNZ03637.1"/>
    </source>
</evidence>
<dbReference type="PANTHER" id="PTHR11709">
    <property type="entry name" value="MULTI-COPPER OXIDASE"/>
    <property type="match status" value="1"/>
</dbReference>
<feature type="region of interest" description="Disordered" evidence="4">
    <location>
        <begin position="24"/>
        <end position="69"/>
    </location>
</feature>
<dbReference type="Proteomes" id="UP000219453">
    <property type="component" value="Unassembled WGS sequence"/>
</dbReference>
<name>A0A285N485_NATPI</name>
<dbReference type="Pfam" id="PF07731">
    <property type="entry name" value="Cu-oxidase_2"/>
    <property type="match status" value="1"/>
</dbReference>
<feature type="region of interest" description="Disordered" evidence="4">
    <location>
        <begin position="192"/>
        <end position="253"/>
    </location>
</feature>
<feature type="compositionally biased region" description="Gly residues" evidence="4">
    <location>
        <begin position="204"/>
        <end position="245"/>
    </location>
</feature>
<keyword evidence="8" id="KW-0167">Capsid protein</keyword>
<dbReference type="Gene3D" id="2.60.40.420">
    <property type="entry name" value="Cupredoxins - blue copper proteins"/>
    <property type="match status" value="3"/>
</dbReference>
<dbReference type="PROSITE" id="PS00079">
    <property type="entry name" value="MULTICOPPER_OXIDASE1"/>
    <property type="match status" value="2"/>
</dbReference>
<dbReference type="InterPro" id="IPR011707">
    <property type="entry name" value="Cu-oxidase-like_N"/>
</dbReference>
<reference evidence="8 9" key="1">
    <citation type="submission" date="2017-09" db="EMBL/GenBank/DDBJ databases">
        <authorList>
            <person name="Ehlers B."/>
            <person name="Leendertz F.H."/>
        </authorList>
    </citation>
    <scope>NUCLEOTIDE SEQUENCE [LARGE SCALE GENOMIC DNA]</scope>
    <source>
        <strain evidence="8 9">DSM 27208</strain>
    </source>
</reference>
<evidence type="ECO:0000256" key="4">
    <source>
        <dbReference type="SAM" id="MobiDB-lite"/>
    </source>
</evidence>
<dbReference type="InterPro" id="IPR045087">
    <property type="entry name" value="Cu-oxidase_fam"/>
</dbReference>
<dbReference type="PANTHER" id="PTHR11709:SF394">
    <property type="entry name" value="FI03373P-RELATED"/>
    <property type="match status" value="1"/>
</dbReference>
<dbReference type="PROSITE" id="PS51318">
    <property type="entry name" value="TAT"/>
    <property type="match status" value="1"/>
</dbReference>
<dbReference type="InterPro" id="IPR034279">
    <property type="entry name" value="CuRO_3_CopA"/>
</dbReference>
<keyword evidence="1" id="KW-0479">Metal-binding</keyword>
<keyword evidence="8" id="KW-0132">Cell division</keyword>
<evidence type="ECO:0000259" key="6">
    <source>
        <dbReference type="Pfam" id="PF07731"/>
    </source>
</evidence>
<dbReference type="InterPro" id="IPR001117">
    <property type="entry name" value="Cu-oxidase_2nd"/>
</dbReference>
<dbReference type="InterPro" id="IPR008972">
    <property type="entry name" value="Cupredoxin"/>
</dbReference>
<organism evidence="8 9">
    <name type="scientific">Natronoarchaeum philippinense</name>
    <dbReference type="NCBI Taxonomy" id="558529"/>
    <lineage>
        <taxon>Archaea</taxon>
        <taxon>Methanobacteriati</taxon>
        <taxon>Methanobacteriota</taxon>
        <taxon>Stenosarchaea group</taxon>
        <taxon>Halobacteria</taxon>
        <taxon>Halobacteriales</taxon>
        <taxon>Natronoarchaeaceae</taxon>
    </lineage>
</organism>
<keyword evidence="2" id="KW-0560">Oxidoreductase</keyword>
<dbReference type="GO" id="GO:0005507">
    <property type="term" value="F:copper ion binding"/>
    <property type="evidence" value="ECO:0007669"/>
    <property type="project" value="InterPro"/>
</dbReference>
<dbReference type="InterPro" id="IPR033138">
    <property type="entry name" value="Cu_oxidase_CS"/>
</dbReference>
<evidence type="ECO:0000256" key="1">
    <source>
        <dbReference type="ARBA" id="ARBA00022723"/>
    </source>
</evidence>
<protein>
    <submittedName>
        <fullName evidence="8">Multicopper oxidase with three cupredoxin domains (Includes cell division protein FtsP and spore coat protein CotA)</fullName>
    </submittedName>
</protein>
<dbReference type="CDD" id="cd13896">
    <property type="entry name" value="CuRO_3_CopA"/>
    <property type="match status" value="1"/>
</dbReference>
<feature type="domain" description="Plastocyanin-like" evidence="7">
    <location>
        <begin position="62"/>
        <end position="171"/>
    </location>
</feature>
<feature type="domain" description="Plastocyanin-like" evidence="6">
    <location>
        <begin position="407"/>
        <end position="500"/>
    </location>
</feature>
<gene>
    <name evidence="8" type="ORF">SAMN06269185_0329</name>
</gene>
<sequence length="503" mass="53459">MTLPSSSRRRFLLSLGAAGASAAAGCLDQGGQNSGDDYQPVSPQEPVDAPADASTTLTAAPGTVEPGADASAENWVYDGEFPGPELRVSEGDVIETEIANDVSEGTTIHWHGVPVPNTMDGVPNVTQPPISPGETFTYKFRAEPAGTYFFHSHVGLQLDRGLYGPLIIEESDPHVEYDREYVVVLDDYLEGEPQPLSELDSDSGPGGMGGGGGPGDGGGGPGGGGGGPGGMGGGGGGPGGMGGQMGDRRPPYAGLLVNGRLPESAPTFDVWRGERVRFRFVNAGSATAFRVRLAGHELTVTHADGRPVDPVAADSFVFGSGERYDVVVEADNPGAWELRADALDGDEPPARAVVRYEESDQSPTTPSAEGRRLQYGDLQAISPLEGINGQPDRQFDLTLSRARGSVEWLIDGQAYPDADPLRVREGEHVRIRMENRSPVLHPMHLHGHFFRVGDAVKDTVIVPPHMGEVTIDFLADNPGDWLFHCHNLYHLESGMARVLRYVQ</sequence>
<evidence type="ECO:0000259" key="5">
    <source>
        <dbReference type="Pfam" id="PF00394"/>
    </source>
</evidence>
<keyword evidence="8" id="KW-0131">Cell cycle</keyword>